<evidence type="ECO:0000256" key="3">
    <source>
        <dbReference type="ARBA" id="ARBA00023136"/>
    </source>
</evidence>
<dbReference type="SUPFAM" id="SSF103506">
    <property type="entry name" value="Mitochondrial carrier"/>
    <property type="match status" value="1"/>
</dbReference>
<proteinExistence type="predicted"/>
<sequence>QVSPSSSTLRILSHTLYHEGIQGLYRGYKSTVLREKIVPKLKSLHKRTVNYRISVMEVFDMLCEPKADYKRSRKTY</sequence>
<dbReference type="InterPro" id="IPR023395">
    <property type="entry name" value="MCP_dom_sf"/>
</dbReference>
<dbReference type="Ensembl" id="ENSBJAT00000006849.1">
    <property type="protein sequence ID" value="ENSBJAP00000006654.1"/>
    <property type="gene ID" value="ENSBJAG00000004748.1"/>
</dbReference>
<comment type="subcellular location">
    <subcellularLocation>
        <location evidence="1">Membrane</location>
    </subcellularLocation>
</comment>
<accession>A0A8C0HH77</accession>
<evidence type="ECO:0000313" key="5">
    <source>
        <dbReference type="Proteomes" id="UP000694555"/>
    </source>
</evidence>
<keyword evidence="2" id="KW-0812">Transmembrane</keyword>
<reference evidence="4" key="1">
    <citation type="submission" date="2025-08" db="UniProtKB">
        <authorList>
            <consortium name="Ensembl"/>
        </authorList>
    </citation>
    <scope>IDENTIFICATION</scope>
</reference>
<keyword evidence="5" id="KW-1185">Reference proteome</keyword>
<name>A0A8C0HH77_9AVES</name>
<dbReference type="Proteomes" id="UP000694555">
    <property type="component" value="Unplaced"/>
</dbReference>
<evidence type="ECO:0000256" key="1">
    <source>
        <dbReference type="ARBA" id="ARBA00004370"/>
    </source>
</evidence>
<evidence type="ECO:0000256" key="2">
    <source>
        <dbReference type="ARBA" id="ARBA00022692"/>
    </source>
</evidence>
<keyword evidence="3" id="KW-0472">Membrane</keyword>
<organism evidence="4 5">
    <name type="scientific">Buteo japonicus</name>
    <dbReference type="NCBI Taxonomy" id="224669"/>
    <lineage>
        <taxon>Eukaryota</taxon>
        <taxon>Metazoa</taxon>
        <taxon>Chordata</taxon>
        <taxon>Craniata</taxon>
        <taxon>Vertebrata</taxon>
        <taxon>Euteleostomi</taxon>
        <taxon>Archelosauria</taxon>
        <taxon>Archosauria</taxon>
        <taxon>Dinosauria</taxon>
        <taxon>Saurischia</taxon>
        <taxon>Theropoda</taxon>
        <taxon>Coelurosauria</taxon>
        <taxon>Aves</taxon>
        <taxon>Neognathae</taxon>
        <taxon>Neoaves</taxon>
        <taxon>Telluraves</taxon>
        <taxon>Accipitrimorphae</taxon>
        <taxon>Accipitriformes</taxon>
        <taxon>Accipitridae</taxon>
        <taxon>Accipitrinae</taxon>
        <taxon>Buteo</taxon>
    </lineage>
</organism>
<dbReference type="AlphaFoldDB" id="A0A8C0HH77"/>
<reference evidence="4" key="2">
    <citation type="submission" date="2025-09" db="UniProtKB">
        <authorList>
            <consortium name="Ensembl"/>
        </authorList>
    </citation>
    <scope>IDENTIFICATION</scope>
</reference>
<protein>
    <submittedName>
        <fullName evidence="4">Uncharacterized protein</fullName>
    </submittedName>
</protein>
<evidence type="ECO:0000313" key="4">
    <source>
        <dbReference type="Ensembl" id="ENSBJAP00000006654.1"/>
    </source>
</evidence>
<dbReference type="GO" id="GO:0016020">
    <property type="term" value="C:membrane"/>
    <property type="evidence" value="ECO:0007669"/>
    <property type="project" value="UniProtKB-SubCell"/>
</dbReference>